<reference evidence="1 2" key="1">
    <citation type="submission" date="2019-04" db="EMBL/GenBank/DDBJ databases">
        <title>Draft genome sequence of Robertkochia marina CC-AMO-30D.</title>
        <authorList>
            <person name="Hameed A."/>
            <person name="Lin S.-Y."/>
            <person name="Shahina M."/>
            <person name="Lai W.-A."/>
            <person name="Young C.-C."/>
        </authorList>
    </citation>
    <scope>NUCLEOTIDE SEQUENCE [LARGE SCALE GENOMIC DNA]</scope>
    <source>
        <strain evidence="1 2">CC-AMO-30D</strain>
    </source>
</reference>
<proteinExistence type="predicted"/>
<dbReference type="RefSeq" id="WP_136336081.1">
    <property type="nucleotide sequence ID" value="NZ_QXMP01000012.1"/>
</dbReference>
<dbReference type="Proteomes" id="UP000305939">
    <property type="component" value="Unassembled WGS sequence"/>
</dbReference>
<accession>A0A4V3UY65</accession>
<comment type="caution">
    <text evidence="1">The sequence shown here is derived from an EMBL/GenBank/DDBJ whole genome shotgun (WGS) entry which is preliminary data.</text>
</comment>
<dbReference type="AlphaFoldDB" id="A0A4V3UY65"/>
<organism evidence="1 2">
    <name type="scientific">Robertkochia marina</name>
    <dbReference type="NCBI Taxonomy" id="1227945"/>
    <lineage>
        <taxon>Bacteria</taxon>
        <taxon>Pseudomonadati</taxon>
        <taxon>Bacteroidota</taxon>
        <taxon>Flavobacteriia</taxon>
        <taxon>Flavobacteriales</taxon>
        <taxon>Flavobacteriaceae</taxon>
        <taxon>Robertkochia</taxon>
    </lineage>
</organism>
<evidence type="ECO:0000313" key="2">
    <source>
        <dbReference type="Proteomes" id="UP000305939"/>
    </source>
</evidence>
<name>A0A4V3UY65_9FLAO</name>
<dbReference type="EMBL" id="SSMC01000002">
    <property type="protein sequence ID" value="THD67876.1"/>
    <property type="molecule type" value="Genomic_DNA"/>
</dbReference>
<protein>
    <submittedName>
        <fullName evidence="1">Uncharacterized protein</fullName>
    </submittedName>
</protein>
<keyword evidence="2" id="KW-1185">Reference proteome</keyword>
<dbReference type="OrthoDB" id="1449570at2"/>
<evidence type="ECO:0000313" key="1">
    <source>
        <dbReference type="EMBL" id="THD67876.1"/>
    </source>
</evidence>
<gene>
    <name evidence="1" type="ORF">E7Z59_09510</name>
</gene>
<sequence length="134" mass="15517">MKLKLFLFLLPFLAATLCTDEEELISPDPESRYQLQNNTTTDLYLLTDNGFLEIPAQATTVVGSEYNSTDGKMISPSETILFQNLKLYRLENGDYMLVYEQDPVDDALWNFEEDENADYRLFEYTLVISETLFN</sequence>